<sequence>MDNSLVVSVRKREYMMGLIQVCGCRSLRVRREIGQPRGIMGVAKKEGRNGHVMAADMLN</sequence>
<organism evidence="1 2">
    <name type="scientific">Rosa chinensis</name>
    <name type="common">China rose</name>
    <dbReference type="NCBI Taxonomy" id="74649"/>
    <lineage>
        <taxon>Eukaryota</taxon>
        <taxon>Viridiplantae</taxon>
        <taxon>Streptophyta</taxon>
        <taxon>Embryophyta</taxon>
        <taxon>Tracheophyta</taxon>
        <taxon>Spermatophyta</taxon>
        <taxon>Magnoliopsida</taxon>
        <taxon>eudicotyledons</taxon>
        <taxon>Gunneridae</taxon>
        <taxon>Pentapetalae</taxon>
        <taxon>rosids</taxon>
        <taxon>fabids</taxon>
        <taxon>Rosales</taxon>
        <taxon>Rosaceae</taxon>
        <taxon>Rosoideae</taxon>
        <taxon>Rosoideae incertae sedis</taxon>
        <taxon>Rosa</taxon>
    </lineage>
</organism>
<comment type="caution">
    <text evidence="1">The sequence shown here is derived from an EMBL/GenBank/DDBJ whole genome shotgun (WGS) entry which is preliminary data.</text>
</comment>
<gene>
    <name evidence="1" type="ORF">RchiOBHm_Chr5g0043601</name>
</gene>
<name>A0A2P6QDD9_ROSCH</name>
<keyword evidence="2" id="KW-1185">Reference proteome</keyword>
<protein>
    <submittedName>
        <fullName evidence="1">Uncharacterized protein</fullName>
    </submittedName>
</protein>
<reference evidence="1 2" key="1">
    <citation type="journal article" date="2018" name="Nat. Genet.">
        <title>The Rosa genome provides new insights in the design of modern roses.</title>
        <authorList>
            <person name="Bendahmane M."/>
        </authorList>
    </citation>
    <scope>NUCLEOTIDE SEQUENCE [LARGE SCALE GENOMIC DNA]</scope>
    <source>
        <strain evidence="2">cv. Old Blush</strain>
    </source>
</reference>
<evidence type="ECO:0000313" key="1">
    <source>
        <dbReference type="EMBL" id="PRQ32187.1"/>
    </source>
</evidence>
<dbReference type="EMBL" id="PDCK01000043">
    <property type="protein sequence ID" value="PRQ32187.1"/>
    <property type="molecule type" value="Genomic_DNA"/>
</dbReference>
<proteinExistence type="predicted"/>
<evidence type="ECO:0000313" key="2">
    <source>
        <dbReference type="Proteomes" id="UP000238479"/>
    </source>
</evidence>
<dbReference type="AlphaFoldDB" id="A0A2P6QDD9"/>
<dbReference type="Gramene" id="PRQ32187">
    <property type="protein sequence ID" value="PRQ32187"/>
    <property type="gene ID" value="RchiOBHm_Chr5g0043601"/>
</dbReference>
<accession>A0A2P6QDD9</accession>
<dbReference type="Proteomes" id="UP000238479">
    <property type="component" value="Chromosome 5"/>
</dbReference>